<sequence length="991" mass="109593">MHPLTDAGLKLLYSNSKSHLHVKIITDFSGVSIKGKTAIVTGASRGLGAGIALLLVKRGANVVVNYVSDGSAKRAQEVVDQINNQIGTKAIICRADVSKLEEIPLLVDAALKISETGKIEILIHNAAQGLEANLLNTTPEFYETHFNCNVRGPIFLTKAVVPHIAKSGRIVFISSAGARLGVAGQTVYAATKAADEALVRVWAKELGQSHNITVNCVNPGPIATDQWFQSDEQFLKDMRPLIESTRLRLGWERWMMLHPWWRSFVVMMLGGLREHACQLMVVSTTSSVLMLGQLKNNAPGHKGQGSIEQTIIFEPVSSKGTLRSPVKLPDRKFPGMATEVGKRTNSLAFARTDCHTCAARGQKCDRQRPQCTTCISHGRKCGGFATPLSWDHRRTRNRALASHDNSGEDVAVTTPKMESGQIGKDPPRHFQFVLGGKRDRKRRKVVQPRNTARAEIDAKTVNPPQSVDVVDNEVSPHGDDETLFDLVALAQSEHLLDPSDSFYQHDTIDLPTPQDYFTSLLQSGSSAFPLETPGMMERTSGEGLSGLGLGNAFQDGLSFISSDMGPVEGLVSTLRAPPLEAVSGAGSDPSQPLGNQHEALLQMYDTEFCVLPITSDVALNPFRCREPLSQGSRLLFHSILALCCRHLSQITGTPSSEEREHRSQALKLLENALQSDQLARRGLTLLDPLLVLFTLDCTLSASGRWTTYLTRAHSILEACGGLPALSNARIRSQVAMILWWDAALALVSRQGTVFSQPYLDHLIHSEKKDRWSFYDLTGCPSDLVVIIFKLAELAHQSTIASTMKWLTFNLTPIMQIEEQLRSWTHPSFAAPSCNQVSPSVEGGTRTVPLGEDTFHAHQDRHHCAEAWRHALLLYIERIFRWDRSQIRPLSIPRLARLTLNHVRCCRRTFQAQKQLLLPVFLAGSETGDEEMRDLARGYCRWWGERSRYNMFHSVPVLLEDIWGGDNWWGDVVDEKTKGASADGSNVQFLFG</sequence>
<dbReference type="InterPro" id="IPR036291">
    <property type="entry name" value="NAD(P)-bd_dom_sf"/>
</dbReference>
<evidence type="ECO:0000259" key="8">
    <source>
        <dbReference type="PROSITE" id="PS50048"/>
    </source>
</evidence>
<reference evidence="9 10" key="1">
    <citation type="submission" date="2017-05" db="EMBL/GenBank/DDBJ databases">
        <title>Genome sequence for an aflatoxigenic pathogen of Argentinian peanut, Aspergillus arachidicola.</title>
        <authorList>
            <person name="Moore G."/>
            <person name="Beltz S.B."/>
            <person name="Mack B.M."/>
        </authorList>
    </citation>
    <scope>NUCLEOTIDE SEQUENCE [LARGE SCALE GENOMIC DNA]</scope>
    <source>
        <strain evidence="9 10">CBS 117610</strain>
    </source>
</reference>
<dbReference type="SUPFAM" id="SSF57701">
    <property type="entry name" value="Zn2/Cys6 DNA-binding domain"/>
    <property type="match status" value="1"/>
</dbReference>
<comment type="caution">
    <text evidence="9">The sequence shown here is derived from an EMBL/GenBank/DDBJ whole genome shotgun (WGS) entry which is preliminary data.</text>
</comment>
<evidence type="ECO:0000256" key="1">
    <source>
        <dbReference type="ARBA" id="ARBA00006484"/>
    </source>
</evidence>
<dbReference type="GO" id="GO:0009893">
    <property type="term" value="P:positive regulation of metabolic process"/>
    <property type="evidence" value="ECO:0007669"/>
    <property type="project" value="UniProtKB-ARBA"/>
</dbReference>
<evidence type="ECO:0000256" key="4">
    <source>
        <dbReference type="ARBA" id="ARBA00023015"/>
    </source>
</evidence>
<keyword evidence="4" id="KW-0805">Transcription regulation</keyword>
<dbReference type="InterPro" id="IPR036864">
    <property type="entry name" value="Zn2-C6_fun-type_DNA-bd_sf"/>
</dbReference>
<gene>
    <name evidence="9" type="ORF">AARAC_008269</name>
</gene>
<dbReference type="PRINTS" id="PR00081">
    <property type="entry name" value="GDHRDH"/>
</dbReference>
<dbReference type="EMBL" id="NEXV01000102">
    <property type="protein sequence ID" value="PIG88498.1"/>
    <property type="molecule type" value="Genomic_DNA"/>
</dbReference>
<keyword evidence="7" id="KW-0539">Nucleus</keyword>
<dbReference type="Pfam" id="PF11951">
    <property type="entry name" value="Fungal_trans_2"/>
    <property type="match status" value="1"/>
</dbReference>
<dbReference type="GO" id="GO:0008270">
    <property type="term" value="F:zinc ion binding"/>
    <property type="evidence" value="ECO:0007669"/>
    <property type="project" value="InterPro"/>
</dbReference>
<evidence type="ECO:0000256" key="3">
    <source>
        <dbReference type="ARBA" id="ARBA00023002"/>
    </source>
</evidence>
<dbReference type="GO" id="GO:0044550">
    <property type="term" value="P:secondary metabolite biosynthetic process"/>
    <property type="evidence" value="ECO:0007669"/>
    <property type="project" value="UniProtKB-ARBA"/>
</dbReference>
<evidence type="ECO:0000313" key="10">
    <source>
        <dbReference type="Proteomes" id="UP000231358"/>
    </source>
</evidence>
<protein>
    <recommendedName>
        <fullName evidence="8">Zn(2)-C6 fungal-type domain-containing protein</fullName>
    </recommendedName>
</protein>
<comment type="similarity">
    <text evidence="1">Belongs to the short-chain dehydrogenases/reductases (SDR) family.</text>
</comment>
<evidence type="ECO:0000313" key="9">
    <source>
        <dbReference type="EMBL" id="PIG88498.1"/>
    </source>
</evidence>
<dbReference type="GO" id="GO:0016614">
    <property type="term" value="F:oxidoreductase activity, acting on CH-OH group of donors"/>
    <property type="evidence" value="ECO:0007669"/>
    <property type="project" value="UniProtKB-ARBA"/>
</dbReference>
<keyword evidence="6" id="KW-0804">Transcription</keyword>
<name>A0A2G7G6N1_9EURO</name>
<accession>A0A2G7G6N1</accession>
<dbReference type="PROSITE" id="PS00061">
    <property type="entry name" value="ADH_SHORT"/>
    <property type="match status" value="1"/>
</dbReference>
<keyword evidence="5" id="KW-0238">DNA-binding</keyword>
<evidence type="ECO:0000256" key="6">
    <source>
        <dbReference type="ARBA" id="ARBA00023163"/>
    </source>
</evidence>
<dbReference type="Proteomes" id="UP000231358">
    <property type="component" value="Unassembled WGS sequence"/>
</dbReference>
<dbReference type="InterPro" id="IPR001138">
    <property type="entry name" value="Zn2Cys6_DnaBD"/>
</dbReference>
<dbReference type="InterPro" id="IPR020904">
    <property type="entry name" value="Sc_DH/Rdtase_CS"/>
</dbReference>
<dbReference type="Pfam" id="PF00106">
    <property type="entry name" value="adh_short"/>
    <property type="match status" value="1"/>
</dbReference>
<evidence type="ECO:0000256" key="7">
    <source>
        <dbReference type="ARBA" id="ARBA00023242"/>
    </source>
</evidence>
<keyword evidence="2" id="KW-0521">NADP</keyword>
<dbReference type="AlphaFoldDB" id="A0A2G7G6N1"/>
<organism evidence="9 10">
    <name type="scientific">Aspergillus arachidicola</name>
    <dbReference type="NCBI Taxonomy" id="656916"/>
    <lineage>
        <taxon>Eukaryota</taxon>
        <taxon>Fungi</taxon>
        <taxon>Dikarya</taxon>
        <taxon>Ascomycota</taxon>
        <taxon>Pezizomycotina</taxon>
        <taxon>Eurotiomycetes</taxon>
        <taxon>Eurotiomycetidae</taxon>
        <taxon>Eurotiales</taxon>
        <taxon>Aspergillaceae</taxon>
        <taxon>Aspergillus</taxon>
        <taxon>Aspergillus subgen. Circumdati</taxon>
    </lineage>
</organism>
<keyword evidence="10" id="KW-1185">Reference proteome</keyword>
<dbReference type="Pfam" id="PF00172">
    <property type="entry name" value="Zn_clus"/>
    <property type="match status" value="1"/>
</dbReference>
<dbReference type="Gene3D" id="3.40.50.720">
    <property type="entry name" value="NAD(P)-binding Rossmann-like Domain"/>
    <property type="match status" value="1"/>
</dbReference>
<evidence type="ECO:0000256" key="5">
    <source>
        <dbReference type="ARBA" id="ARBA00023125"/>
    </source>
</evidence>
<dbReference type="GO" id="GO:0000981">
    <property type="term" value="F:DNA-binding transcription factor activity, RNA polymerase II-specific"/>
    <property type="evidence" value="ECO:0007669"/>
    <property type="project" value="InterPro"/>
</dbReference>
<proteinExistence type="inferred from homology"/>
<dbReference type="STRING" id="656916.A0A2G7G6N1"/>
<dbReference type="SUPFAM" id="SSF51735">
    <property type="entry name" value="NAD(P)-binding Rossmann-fold domains"/>
    <property type="match status" value="1"/>
</dbReference>
<dbReference type="PROSITE" id="PS50048">
    <property type="entry name" value="ZN2_CY6_FUNGAL_2"/>
    <property type="match status" value="1"/>
</dbReference>
<dbReference type="InterPro" id="IPR021858">
    <property type="entry name" value="Fun_TF"/>
</dbReference>
<evidence type="ECO:0000256" key="2">
    <source>
        <dbReference type="ARBA" id="ARBA00022857"/>
    </source>
</evidence>
<dbReference type="CDD" id="cd00067">
    <property type="entry name" value="GAL4"/>
    <property type="match status" value="1"/>
</dbReference>
<dbReference type="Gene3D" id="4.10.240.10">
    <property type="entry name" value="Zn(2)-C6 fungal-type DNA-binding domain"/>
    <property type="match status" value="1"/>
</dbReference>
<dbReference type="PANTHER" id="PTHR48107:SF7">
    <property type="entry name" value="RE15974P"/>
    <property type="match status" value="1"/>
</dbReference>
<keyword evidence="3" id="KW-0560">Oxidoreductase</keyword>
<feature type="domain" description="Zn(2)-C6 fungal-type" evidence="8">
    <location>
        <begin position="353"/>
        <end position="381"/>
    </location>
</feature>
<dbReference type="PANTHER" id="PTHR48107">
    <property type="entry name" value="NADPH-DEPENDENT ALDEHYDE REDUCTASE-LIKE PROTEIN, CHLOROPLASTIC-RELATED"/>
    <property type="match status" value="1"/>
</dbReference>
<dbReference type="InterPro" id="IPR002347">
    <property type="entry name" value="SDR_fam"/>
</dbReference>
<dbReference type="GO" id="GO:0003677">
    <property type="term" value="F:DNA binding"/>
    <property type="evidence" value="ECO:0007669"/>
    <property type="project" value="UniProtKB-KW"/>
</dbReference>